<gene>
    <name evidence="2" type="ORF">DERYTH_LOCUS8016</name>
</gene>
<sequence>MTKLELFSVLIVLLLSISCSFTGVMSFDAPTSIGNYEYPYGVYIPSNFTIPAGNVYKFKLYSGGFVWHKCNTTSGKWGIDQFRSVYFNRKEDLFLYPSSAVAALDFRAGGVTIRSVIPKNDTSIMNVNVVNTSPSANPAKDYTYELLLASNNTGEGALKDITYFILTEPNGGAPPPDKDCGSTYPNGYIYSTDFTATMIYFHPGSS</sequence>
<evidence type="ECO:0000313" key="3">
    <source>
        <dbReference type="Proteomes" id="UP000789405"/>
    </source>
</evidence>
<dbReference type="PROSITE" id="PS51257">
    <property type="entry name" value="PROKAR_LIPOPROTEIN"/>
    <property type="match status" value="1"/>
</dbReference>
<dbReference type="OrthoDB" id="1859733at2759"/>
<reference evidence="2" key="1">
    <citation type="submission" date="2021-06" db="EMBL/GenBank/DDBJ databases">
        <authorList>
            <person name="Kallberg Y."/>
            <person name="Tangrot J."/>
            <person name="Rosling A."/>
        </authorList>
    </citation>
    <scope>NUCLEOTIDE SEQUENCE</scope>
    <source>
        <strain evidence="2">MA453B</strain>
    </source>
</reference>
<keyword evidence="1" id="KW-0732">Signal</keyword>
<protein>
    <submittedName>
        <fullName evidence="2">12555_t:CDS:1</fullName>
    </submittedName>
</protein>
<dbReference type="EMBL" id="CAJVPY010004041">
    <property type="protein sequence ID" value="CAG8608579.1"/>
    <property type="molecule type" value="Genomic_DNA"/>
</dbReference>
<dbReference type="Proteomes" id="UP000789405">
    <property type="component" value="Unassembled WGS sequence"/>
</dbReference>
<organism evidence="2 3">
    <name type="scientific">Dentiscutata erythropus</name>
    <dbReference type="NCBI Taxonomy" id="1348616"/>
    <lineage>
        <taxon>Eukaryota</taxon>
        <taxon>Fungi</taxon>
        <taxon>Fungi incertae sedis</taxon>
        <taxon>Mucoromycota</taxon>
        <taxon>Glomeromycotina</taxon>
        <taxon>Glomeromycetes</taxon>
        <taxon>Diversisporales</taxon>
        <taxon>Gigasporaceae</taxon>
        <taxon>Dentiscutata</taxon>
    </lineage>
</organism>
<feature type="signal peptide" evidence="1">
    <location>
        <begin position="1"/>
        <end position="26"/>
    </location>
</feature>
<feature type="chain" id="PRO_5040470248" evidence="1">
    <location>
        <begin position="27"/>
        <end position="206"/>
    </location>
</feature>
<proteinExistence type="predicted"/>
<keyword evidence="3" id="KW-1185">Reference proteome</keyword>
<comment type="caution">
    <text evidence="2">The sequence shown here is derived from an EMBL/GenBank/DDBJ whole genome shotgun (WGS) entry which is preliminary data.</text>
</comment>
<evidence type="ECO:0000313" key="2">
    <source>
        <dbReference type="EMBL" id="CAG8608579.1"/>
    </source>
</evidence>
<evidence type="ECO:0000256" key="1">
    <source>
        <dbReference type="SAM" id="SignalP"/>
    </source>
</evidence>
<accession>A0A9N9CML4</accession>
<dbReference type="AlphaFoldDB" id="A0A9N9CML4"/>
<name>A0A9N9CML4_9GLOM</name>